<keyword evidence="9" id="KW-0449">Lipoprotein</keyword>
<comment type="similarity">
    <text evidence="10">Belongs to the PQQ oxidoreductase GdhB family.</text>
</comment>
<dbReference type="OrthoDB" id="10266706at2759"/>
<dbReference type="Pfam" id="PF07995">
    <property type="entry name" value="GSDH"/>
    <property type="match status" value="1"/>
</dbReference>
<evidence type="ECO:0000256" key="2">
    <source>
        <dbReference type="ARBA" id="ARBA00004193"/>
    </source>
</evidence>
<comment type="subcellular location">
    <subcellularLocation>
        <location evidence="2">Cell membrane</location>
        <topology evidence="2">Lipid-anchor</topology>
    </subcellularLocation>
</comment>
<dbReference type="PANTHER" id="PTHR19328">
    <property type="entry name" value="HEDGEHOG-INTERACTING PROTEIN"/>
    <property type="match status" value="1"/>
</dbReference>
<dbReference type="FunFam" id="2.120.10.30:FF:000067">
    <property type="entry name" value="HHIP-like 1"/>
    <property type="match status" value="1"/>
</dbReference>
<dbReference type="InterPro" id="IPR012938">
    <property type="entry name" value="Glc/Sorbosone_DH"/>
</dbReference>
<sequence>MAADHLLAVFFLLYTLFSCHPHAFSYPLCTDSRAPIKVEKPINFCSYSASESGCCDSVKDVQLHERFQAFNVSDTACASILKSILCSACNQYSAQLFQVHSGLRDVPVLCNSINVAQKQTHFNTAASIDFCKQVWDICGNISILDSPFVPSKQGRTVSAHLKRLTYQWRSWKDFCEEFGGPSDSDEGGVCFDGESVSFKNGEAPQHPPSLCLEKIGNGAYLNLIPHPDGSNRVFLSSQQGKIWLADVPDVGSTDILGIVESRPFLDITDQVLFDTEFGLMGMAFHPNFTNNGRFFLSFNCDKMKHQGCFGRCLCNTDVNCDPTMVDVDNGIQPCRYHSVIAEFAVDVTAPKPSMAKRAKPLEVRRILTMGLPYGGAHAGQLLFGPADGYLYMTTGDGAHKDDPYNFAQNKKSLLGKILRFDVDNIPSEKEINDLGLWGNYSIPRDNPYVEDKELGPEIWALGFRNPWRCSFDSERPSYFICGDPGQDDYEEIDIVTKGGNYGWRVYEGFLHFHPQLSPGGSTSPTSINPIFPVMGYTHSEINNNIGSASIIGGYFYRSLADPCMYGRYIFMDLYGEAMWAGSEHPLNSGNFTSSRIGFRCANDSPIPCNITTGSSSSPSLGFVFSFAQDNRKDLYILTSKGIYRVTRPSRCNLKCSKEIVTSTSHSSSPMSIKLRRGSSRFNYIGFLVFFVLVL</sequence>
<evidence type="ECO:0000256" key="7">
    <source>
        <dbReference type="ARBA" id="ARBA00023136"/>
    </source>
</evidence>
<dbReference type="STRING" id="93759.A0A1R3GTS0"/>
<accession>A0A1R3GTS0</accession>
<proteinExistence type="inferred from homology"/>
<dbReference type="GO" id="GO:0016491">
    <property type="term" value="F:oxidoreductase activity"/>
    <property type="evidence" value="ECO:0007669"/>
    <property type="project" value="UniProtKB-KW"/>
</dbReference>
<keyword evidence="8" id="KW-0325">Glycoprotein</keyword>
<dbReference type="SUPFAM" id="SSF50952">
    <property type="entry name" value="Soluble quinoprotein glucose dehydrogenase"/>
    <property type="match status" value="1"/>
</dbReference>
<keyword evidence="4 11" id="KW-0732">Signal</keyword>
<keyword evidence="3" id="KW-1003">Cell membrane</keyword>
<dbReference type="Proteomes" id="UP000187203">
    <property type="component" value="Unassembled WGS sequence"/>
</dbReference>
<evidence type="ECO:0000256" key="10">
    <source>
        <dbReference type="ARBA" id="ARBA00061483"/>
    </source>
</evidence>
<comment type="cofactor">
    <cofactor evidence="1">
        <name>pyrroloquinoline quinone</name>
        <dbReference type="ChEBI" id="CHEBI:58442"/>
    </cofactor>
</comment>
<protein>
    <submittedName>
        <fullName evidence="13">Soluble quinoprotein glucose/sorbosone dehydrogenase</fullName>
    </submittedName>
</protein>
<evidence type="ECO:0000313" key="14">
    <source>
        <dbReference type="Proteomes" id="UP000187203"/>
    </source>
</evidence>
<comment type="caution">
    <text evidence="13">The sequence shown here is derived from an EMBL/GenBank/DDBJ whole genome shotgun (WGS) entry which is preliminary data.</text>
</comment>
<feature type="domain" description="Glucose/Sorbosone dehydrogenase" evidence="12">
    <location>
        <begin position="374"/>
        <end position="513"/>
    </location>
</feature>
<gene>
    <name evidence="13" type="ORF">COLO4_33418</name>
</gene>
<feature type="signal peptide" evidence="11">
    <location>
        <begin position="1"/>
        <end position="25"/>
    </location>
</feature>
<dbReference type="EMBL" id="AWUE01021631">
    <property type="protein sequence ID" value="OMO61483.1"/>
    <property type="molecule type" value="Genomic_DNA"/>
</dbReference>
<dbReference type="AlphaFoldDB" id="A0A1R3GTS0"/>
<evidence type="ECO:0000256" key="1">
    <source>
        <dbReference type="ARBA" id="ARBA00001931"/>
    </source>
</evidence>
<evidence type="ECO:0000313" key="13">
    <source>
        <dbReference type="EMBL" id="OMO61483.1"/>
    </source>
</evidence>
<evidence type="ECO:0000256" key="8">
    <source>
        <dbReference type="ARBA" id="ARBA00023180"/>
    </source>
</evidence>
<evidence type="ECO:0000256" key="4">
    <source>
        <dbReference type="ARBA" id="ARBA00022729"/>
    </source>
</evidence>
<keyword evidence="5" id="KW-0634">PQQ</keyword>
<organism evidence="13 14">
    <name type="scientific">Corchorus olitorius</name>
    <dbReference type="NCBI Taxonomy" id="93759"/>
    <lineage>
        <taxon>Eukaryota</taxon>
        <taxon>Viridiplantae</taxon>
        <taxon>Streptophyta</taxon>
        <taxon>Embryophyta</taxon>
        <taxon>Tracheophyta</taxon>
        <taxon>Spermatophyta</taxon>
        <taxon>Magnoliopsida</taxon>
        <taxon>eudicotyledons</taxon>
        <taxon>Gunneridae</taxon>
        <taxon>Pentapetalae</taxon>
        <taxon>rosids</taxon>
        <taxon>malvids</taxon>
        <taxon>Malvales</taxon>
        <taxon>Malvaceae</taxon>
        <taxon>Grewioideae</taxon>
        <taxon>Apeibeae</taxon>
        <taxon>Corchorus</taxon>
    </lineage>
</organism>
<evidence type="ECO:0000259" key="12">
    <source>
        <dbReference type="Pfam" id="PF07995"/>
    </source>
</evidence>
<dbReference type="GO" id="GO:0005886">
    <property type="term" value="C:plasma membrane"/>
    <property type="evidence" value="ECO:0007669"/>
    <property type="project" value="UniProtKB-SubCell"/>
</dbReference>
<dbReference type="InterPro" id="IPR011041">
    <property type="entry name" value="Quinoprot_gluc/sorb_DH_b-prop"/>
</dbReference>
<evidence type="ECO:0000256" key="3">
    <source>
        <dbReference type="ARBA" id="ARBA00022475"/>
    </source>
</evidence>
<name>A0A1R3GTS0_9ROSI</name>
<evidence type="ECO:0000256" key="11">
    <source>
        <dbReference type="SAM" id="SignalP"/>
    </source>
</evidence>
<dbReference type="PANTHER" id="PTHR19328:SF70">
    <property type="entry name" value="PROTEIN, PUTATIVE-RELATED"/>
    <property type="match status" value="1"/>
</dbReference>
<dbReference type="Gene3D" id="2.120.10.30">
    <property type="entry name" value="TolB, C-terminal domain"/>
    <property type="match status" value="1"/>
</dbReference>
<reference evidence="14" key="1">
    <citation type="submission" date="2013-09" db="EMBL/GenBank/DDBJ databases">
        <title>Corchorus olitorius genome sequencing.</title>
        <authorList>
            <person name="Alam M."/>
            <person name="Haque M.S."/>
            <person name="Islam M.S."/>
            <person name="Emdad E.M."/>
            <person name="Islam M.M."/>
            <person name="Ahmed B."/>
            <person name="Halim A."/>
            <person name="Hossen Q.M.M."/>
            <person name="Hossain M.Z."/>
            <person name="Ahmed R."/>
            <person name="Khan M.M."/>
            <person name="Islam R."/>
            <person name="Rashid M.M."/>
            <person name="Khan S.A."/>
            <person name="Rahman M.S."/>
            <person name="Alam M."/>
            <person name="Yahiya A.S."/>
            <person name="Khan M.S."/>
            <person name="Azam M.S."/>
            <person name="Haque T."/>
            <person name="Lashkar M.Z.H."/>
            <person name="Akhand A.I."/>
            <person name="Morshed G."/>
            <person name="Roy S."/>
            <person name="Uddin K.S."/>
            <person name="Rabeya T."/>
            <person name="Hossain A.S."/>
            <person name="Chowdhury A."/>
            <person name="Snigdha A.R."/>
            <person name="Mortoza M.S."/>
            <person name="Matin S.A."/>
            <person name="Hoque S.M.E."/>
            <person name="Islam M.K."/>
            <person name="Roy D.K."/>
            <person name="Haider R."/>
            <person name="Moosa M.M."/>
            <person name="Elias S.M."/>
            <person name="Hasan A.M."/>
            <person name="Jahan S."/>
            <person name="Shafiuddin M."/>
            <person name="Mahmood N."/>
            <person name="Shommy N.S."/>
        </authorList>
    </citation>
    <scope>NUCLEOTIDE SEQUENCE [LARGE SCALE GENOMIC DNA]</scope>
    <source>
        <strain evidence="14">cv. O-4</strain>
    </source>
</reference>
<evidence type="ECO:0000256" key="5">
    <source>
        <dbReference type="ARBA" id="ARBA00022891"/>
    </source>
</evidence>
<feature type="chain" id="PRO_5013385865" evidence="11">
    <location>
        <begin position="26"/>
        <end position="694"/>
    </location>
</feature>
<dbReference type="InterPro" id="IPR011042">
    <property type="entry name" value="6-blade_b-propeller_TolB-like"/>
</dbReference>
<keyword evidence="7" id="KW-0472">Membrane</keyword>
<keyword evidence="14" id="KW-1185">Reference proteome</keyword>
<evidence type="ECO:0000256" key="9">
    <source>
        <dbReference type="ARBA" id="ARBA00023288"/>
    </source>
</evidence>
<keyword evidence="6" id="KW-0560">Oxidoreductase</keyword>
<evidence type="ECO:0000256" key="6">
    <source>
        <dbReference type="ARBA" id="ARBA00023002"/>
    </source>
</evidence>